<dbReference type="PANTHER" id="PTHR14379">
    <property type="entry name" value="LIMKAIN B LKAP"/>
    <property type="match status" value="1"/>
</dbReference>
<evidence type="ECO:0000259" key="1">
    <source>
        <dbReference type="Pfam" id="PF01936"/>
    </source>
</evidence>
<accession>A0ABM0ZG69</accession>
<name>A0ABM0ZG69_CAMSA</name>
<organism evidence="2 3">
    <name type="scientific">Camelina sativa</name>
    <name type="common">False flax</name>
    <name type="synonym">Myagrum sativum</name>
    <dbReference type="NCBI Taxonomy" id="90675"/>
    <lineage>
        <taxon>Eukaryota</taxon>
        <taxon>Viridiplantae</taxon>
        <taxon>Streptophyta</taxon>
        <taxon>Embryophyta</taxon>
        <taxon>Tracheophyta</taxon>
        <taxon>Spermatophyta</taxon>
        <taxon>Magnoliopsida</taxon>
        <taxon>eudicotyledons</taxon>
        <taxon>Gunneridae</taxon>
        <taxon>Pentapetalae</taxon>
        <taxon>rosids</taxon>
        <taxon>malvids</taxon>
        <taxon>Brassicales</taxon>
        <taxon>Brassicaceae</taxon>
        <taxon>Camelineae</taxon>
        <taxon>Camelina</taxon>
    </lineage>
</organism>
<protein>
    <submittedName>
        <fullName evidence="3">Uncharacterized protein LOC104791161</fullName>
    </submittedName>
</protein>
<dbReference type="GeneID" id="104791161"/>
<dbReference type="CDD" id="cd10910">
    <property type="entry name" value="PIN_limkain_b1_N_like"/>
    <property type="match status" value="1"/>
</dbReference>
<dbReference type="PANTHER" id="PTHR14379:SF57">
    <property type="entry name" value="NYN DOMAIN-CONTAINING PROTEIN"/>
    <property type="match status" value="1"/>
</dbReference>
<gene>
    <name evidence="3" type="primary">LOC104791161</name>
</gene>
<dbReference type="RefSeq" id="XP_010515286.1">
    <property type="nucleotide sequence ID" value="XM_010516984.2"/>
</dbReference>
<dbReference type="Pfam" id="PF01936">
    <property type="entry name" value="NYN"/>
    <property type="match status" value="1"/>
</dbReference>
<evidence type="ECO:0000313" key="2">
    <source>
        <dbReference type="Proteomes" id="UP000694864"/>
    </source>
</evidence>
<evidence type="ECO:0000313" key="3">
    <source>
        <dbReference type="RefSeq" id="XP_010515286.1"/>
    </source>
</evidence>
<feature type="domain" description="NYN" evidence="1">
    <location>
        <begin position="8"/>
        <end position="125"/>
    </location>
</feature>
<proteinExistence type="predicted"/>
<sequence>MSIGGVPTAVFWDIVDCKIHDDLNIVEVTQNIKKTISEVGIDGTEVVSIRAYGEDDGKDHDFNSAGVTFTHSPAAARRARHNQILVDVLAWAEENPPPANLLLIMGDTTKEFENVILFLKSLNYRYLLAHP</sequence>
<dbReference type="Proteomes" id="UP000694864">
    <property type="component" value="Chromosome 6"/>
</dbReference>
<reference evidence="2" key="1">
    <citation type="journal article" date="2014" name="Nat. Commun.">
        <title>The emerging biofuel crop Camelina sativa retains a highly undifferentiated hexaploid genome structure.</title>
        <authorList>
            <person name="Kagale S."/>
            <person name="Koh C."/>
            <person name="Nixon J."/>
            <person name="Bollina V."/>
            <person name="Clarke W.E."/>
            <person name="Tuteja R."/>
            <person name="Spillane C."/>
            <person name="Robinson S.J."/>
            <person name="Links M.G."/>
            <person name="Clarke C."/>
            <person name="Higgins E.E."/>
            <person name="Huebert T."/>
            <person name="Sharpe A.G."/>
            <person name="Parkin I.A."/>
        </authorList>
    </citation>
    <scope>NUCLEOTIDE SEQUENCE [LARGE SCALE GENOMIC DNA]</scope>
    <source>
        <strain evidence="2">cv. DH55</strain>
    </source>
</reference>
<dbReference type="InterPro" id="IPR021139">
    <property type="entry name" value="NYN"/>
</dbReference>
<reference evidence="3" key="2">
    <citation type="submission" date="2025-08" db="UniProtKB">
        <authorList>
            <consortium name="RefSeq"/>
        </authorList>
    </citation>
    <scope>IDENTIFICATION</scope>
    <source>
        <tissue evidence="3">Leaf</tissue>
    </source>
</reference>
<dbReference type="InterPro" id="IPR024768">
    <property type="entry name" value="Marf1"/>
</dbReference>
<keyword evidence="2" id="KW-1185">Reference proteome</keyword>